<proteinExistence type="inferred from homology"/>
<dbReference type="InterPro" id="IPR029045">
    <property type="entry name" value="ClpP/crotonase-like_dom_sf"/>
</dbReference>
<dbReference type="GO" id="GO:0004175">
    <property type="term" value="F:endopeptidase activity"/>
    <property type="evidence" value="ECO:0007669"/>
    <property type="project" value="TreeGrafter"/>
</dbReference>
<gene>
    <name evidence="8" type="ORF">H9928_03405</name>
</gene>
<evidence type="ECO:0000256" key="4">
    <source>
        <dbReference type="ARBA" id="ARBA00022825"/>
    </source>
</evidence>
<dbReference type="PANTHER" id="PTHR32060:SF30">
    <property type="entry name" value="CARBOXY-TERMINAL PROCESSING PROTEASE CTPA"/>
    <property type="match status" value="1"/>
</dbReference>
<dbReference type="InterPro" id="IPR004447">
    <property type="entry name" value="Peptidase_S41A"/>
</dbReference>
<dbReference type="InterPro" id="IPR005151">
    <property type="entry name" value="Tail-specific_protease"/>
</dbReference>
<name>A0A948X1T8_9BACT</name>
<dbReference type="CDD" id="cd07560">
    <property type="entry name" value="Peptidase_S41_CPP"/>
    <property type="match status" value="1"/>
</dbReference>
<dbReference type="SUPFAM" id="SSF50156">
    <property type="entry name" value="PDZ domain-like"/>
    <property type="match status" value="1"/>
</dbReference>
<dbReference type="SUPFAM" id="SSF52096">
    <property type="entry name" value="ClpP/crotonase"/>
    <property type="match status" value="1"/>
</dbReference>
<dbReference type="Gene3D" id="2.30.42.10">
    <property type="match status" value="1"/>
</dbReference>
<dbReference type="InterPro" id="IPR001478">
    <property type="entry name" value="PDZ"/>
</dbReference>
<comment type="caution">
    <text evidence="8">The sequence shown here is derived from an EMBL/GenBank/DDBJ whole genome shotgun (WGS) entry which is preliminary data.</text>
</comment>
<dbReference type="Pfam" id="PF13180">
    <property type="entry name" value="PDZ_2"/>
    <property type="match status" value="1"/>
</dbReference>
<evidence type="ECO:0000256" key="2">
    <source>
        <dbReference type="ARBA" id="ARBA00022670"/>
    </source>
</evidence>
<dbReference type="Gene3D" id="3.90.226.10">
    <property type="entry name" value="2-enoyl-CoA Hydratase, Chain A, domain 1"/>
    <property type="match status" value="1"/>
</dbReference>
<dbReference type="Gene3D" id="3.30.750.44">
    <property type="match status" value="1"/>
</dbReference>
<dbReference type="CDD" id="cd06782">
    <property type="entry name" value="cpPDZ_CPP-like"/>
    <property type="match status" value="1"/>
</dbReference>
<organism evidence="8 9">
    <name type="scientific">Candidatus Phocaeicola excrementipullorum</name>
    <dbReference type="NCBI Taxonomy" id="2838731"/>
    <lineage>
        <taxon>Bacteria</taxon>
        <taxon>Pseudomonadati</taxon>
        <taxon>Bacteroidota</taxon>
        <taxon>Bacteroidia</taxon>
        <taxon>Bacteroidales</taxon>
        <taxon>Bacteroidaceae</taxon>
        <taxon>Phocaeicola</taxon>
    </lineage>
</organism>
<evidence type="ECO:0000313" key="8">
    <source>
        <dbReference type="EMBL" id="MBU3855600.1"/>
    </source>
</evidence>
<feature type="domain" description="PDZ" evidence="7">
    <location>
        <begin position="76"/>
        <end position="161"/>
    </location>
</feature>
<dbReference type="GO" id="GO:0008236">
    <property type="term" value="F:serine-type peptidase activity"/>
    <property type="evidence" value="ECO:0007669"/>
    <property type="project" value="UniProtKB-KW"/>
</dbReference>
<dbReference type="NCBIfam" id="TIGR00225">
    <property type="entry name" value="prc"/>
    <property type="match status" value="1"/>
</dbReference>
<dbReference type="InterPro" id="IPR036034">
    <property type="entry name" value="PDZ_sf"/>
</dbReference>
<feature type="chain" id="PRO_5037418614" evidence="6">
    <location>
        <begin position="21"/>
        <end position="528"/>
    </location>
</feature>
<dbReference type="InterPro" id="IPR055210">
    <property type="entry name" value="CtpA/B_N"/>
</dbReference>
<dbReference type="FunFam" id="2.30.42.10:FF:000063">
    <property type="entry name" value="Peptidase, S41 family"/>
    <property type="match status" value="1"/>
</dbReference>
<protein>
    <submittedName>
        <fullName evidence="8">S41 family peptidase</fullName>
    </submittedName>
</protein>
<comment type="similarity">
    <text evidence="1 5">Belongs to the peptidase S41A family.</text>
</comment>
<evidence type="ECO:0000256" key="3">
    <source>
        <dbReference type="ARBA" id="ARBA00022801"/>
    </source>
</evidence>
<dbReference type="Pfam" id="PF03572">
    <property type="entry name" value="Peptidase_S41"/>
    <property type="match status" value="1"/>
</dbReference>
<dbReference type="GO" id="GO:0006508">
    <property type="term" value="P:proteolysis"/>
    <property type="evidence" value="ECO:0007669"/>
    <property type="project" value="UniProtKB-KW"/>
</dbReference>
<dbReference type="AlphaFoldDB" id="A0A948X1T8"/>
<keyword evidence="2 5" id="KW-0645">Protease</keyword>
<evidence type="ECO:0000256" key="6">
    <source>
        <dbReference type="SAM" id="SignalP"/>
    </source>
</evidence>
<dbReference type="GO" id="GO:0007165">
    <property type="term" value="P:signal transduction"/>
    <property type="evidence" value="ECO:0007669"/>
    <property type="project" value="TreeGrafter"/>
</dbReference>
<reference evidence="8" key="1">
    <citation type="journal article" date="2021" name="PeerJ">
        <title>Extensive microbial diversity within the chicken gut microbiome revealed by metagenomics and culture.</title>
        <authorList>
            <person name="Gilroy R."/>
            <person name="Ravi A."/>
            <person name="Getino M."/>
            <person name="Pursley I."/>
            <person name="Horton D.L."/>
            <person name="Alikhan N.F."/>
            <person name="Baker D."/>
            <person name="Gharbi K."/>
            <person name="Hall N."/>
            <person name="Watson M."/>
            <person name="Adriaenssens E.M."/>
            <person name="Foster-Nyarko E."/>
            <person name="Jarju S."/>
            <person name="Secka A."/>
            <person name="Antonio M."/>
            <person name="Oren A."/>
            <person name="Chaudhuri R.R."/>
            <person name="La Ragione R."/>
            <person name="Hildebrand F."/>
            <person name="Pallen M.J."/>
        </authorList>
    </citation>
    <scope>NUCLEOTIDE SEQUENCE</scope>
    <source>
        <strain evidence="8">8470</strain>
    </source>
</reference>
<accession>A0A948X1T8</accession>
<sequence>MKRNIMLAAFCCLFWGGVFAQNSKFNSPSRKLQLAEFAIANLYVDNVDENKLVETAIVKMLEELDPHSTYSDPEEVKRLNEPLQGNFDGIGIQFNMVTDTLFVIQPVSGGPSEKVGILAGDRIVEVNDTVIAGVKMNTDEVMRRLRGPKGSKVNVKVLRGGVKELLSFTIRRDKIPVYSLDASYMVDGHIGYIRVNRFAATTGKEFADALHNLQKQGMKDLILDLQGNGGGYLNAAIDLCDQVLGSKELIVYTEGRRNPRTEFKAKGDGDFQNGRLVVLVDEFSASASEIVTGAIQDWDRGIVVGRRTFGKGLVQRPIDLPDGSMIRLTVARYYTPSGRCIQKPYESVEQYNRDLIERYNRGEMMSADSIHFPDSLKARTLKLGRTVYGGGGIMPDYFVPIDTAMYTDYYMNLRDKGAIVQFNIKMIDRHRQEWLKKYKTFSRFNRDFEVDDAMLKELVALGETMKIPYNETQYQTALPLIKTQVKALIARDMWDMSEYFQVINTLSDSMKKAVELLSEPGMNFPRHK</sequence>
<evidence type="ECO:0000256" key="5">
    <source>
        <dbReference type="RuleBase" id="RU004404"/>
    </source>
</evidence>
<reference evidence="8" key="2">
    <citation type="submission" date="2021-04" db="EMBL/GenBank/DDBJ databases">
        <authorList>
            <person name="Gilroy R."/>
        </authorList>
    </citation>
    <scope>NUCLEOTIDE SEQUENCE</scope>
    <source>
        <strain evidence="8">8470</strain>
    </source>
</reference>
<dbReference type="PROSITE" id="PS50106">
    <property type="entry name" value="PDZ"/>
    <property type="match status" value="1"/>
</dbReference>
<dbReference type="SMART" id="SM00228">
    <property type="entry name" value="PDZ"/>
    <property type="match status" value="1"/>
</dbReference>
<dbReference type="GO" id="GO:0030288">
    <property type="term" value="C:outer membrane-bounded periplasmic space"/>
    <property type="evidence" value="ECO:0007669"/>
    <property type="project" value="TreeGrafter"/>
</dbReference>
<dbReference type="Proteomes" id="UP000784286">
    <property type="component" value="Unassembled WGS sequence"/>
</dbReference>
<keyword evidence="6" id="KW-0732">Signal</keyword>
<keyword evidence="4 5" id="KW-0720">Serine protease</keyword>
<keyword evidence="3 5" id="KW-0378">Hydrolase</keyword>
<evidence type="ECO:0000259" key="7">
    <source>
        <dbReference type="PROSITE" id="PS50106"/>
    </source>
</evidence>
<dbReference type="EMBL" id="JAHLFJ010000036">
    <property type="protein sequence ID" value="MBU3855600.1"/>
    <property type="molecule type" value="Genomic_DNA"/>
</dbReference>
<dbReference type="SMART" id="SM00245">
    <property type="entry name" value="TSPc"/>
    <property type="match status" value="1"/>
</dbReference>
<evidence type="ECO:0000256" key="1">
    <source>
        <dbReference type="ARBA" id="ARBA00009179"/>
    </source>
</evidence>
<evidence type="ECO:0000313" key="9">
    <source>
        <dbReference type="Proteomes" id="UP000784286"/>
    </source>
</evidence>
<dbReference type="PANTHER" id="PTHR32060">
    <property type="entry name" value="TAIL-SPECIFIC PROTEASE"/>
    <property type="match status" value="1"/>
</dbReference>
<dbReference type="Pfam" id="PF22694">
    <property type="entry name" value="CtpB_N-like"/>
    <property type="match status" value="1"/>
</dbReference>
<feature type="signal peptide" evidence="6">
    <location>
        <begin position="1"/>
        <end position="20"/>
    </location>
</feature>